<name>A0A150GDE4_GONPE</name>
<feature type="transmembrane region" description="Helical" evidence="1">
    <location>
        <begin position="222"/>
        <end position="246"/>
    </location>
</feature>
<proteinExistence type="predicted"/>
<feature type="transmembrane region" description="Helical" evidence="1">
    <location>
        <begin position="266"/>
        <end position="289"/>
    </location>
</feature>
<comment type="caution">
    <text evidence="2">The sequence shown here is derived from an EMBL/GenBank/DDBJ whole genome shotgun (WGS) entry which is preliminary data.</text>
</comment>
<keyword evidence="1" id="KW-0812">Transmembrane</keyword>
<reference evidence="3" key="1">
    <citation type="journal article" date="2016" name="Nat. Commun.">
        <title>The Gonium pectorale genome demonstrates co-option of cell cycle regulation during the evolution of multicellularity.</title>
        <authorList>
            <person name="Hanschen E.R."/>
            <person name="Marriage T.N."/>
            <person name="Ferris P.J."/>
            <person name="Hamaji T."/>
            <person name="Toyoda A."/>
            <person name="Fujiyama A."/>
            <person name="Neme R."/>
            <person name="Noguchi H."/>
            <person name="Minakuchi Y."/>
            <person name="Suzuki M."/>
            <person name="Kawai-Toyooka H."/>
            <person name="Smith D.R."/>
            <person name="Sparks H."/>
            <person name="Anderson J."/>
            <person name="Bakaric R."/>
            <person name="Luria V."/>
            <person name="Karger A."/>
            <person name="Kirschner M.W."/>
            <person name="Durand P.M."/>
            <person name="Michod R.E."/>
            <person name="Nozaki H."/>
            <person name="Olson B.J."/>
        </authorList>
    </citation>
    <scope>NUCLEOTIDE SEQUENCE [LARGE SCALE GENOMIC DNA]</scope>
    <source>
        <strain evidence="3">NIES-2863</strain>
    </source>
</reference>
<dbReference type="PANTHER" id="PTHR36074:SF1">
    <property type="entry name" value="ISOPENTENYL-DIPHOSPHATE DELTA-ISOMERASE"/>
    <property type="match status" value="1"/>
</dbReference>
<evidence type="ECO:0000313" key="3">
    <source>
        <dbReference type="Proteomes" id="UP000075714"/>
    </source>
</evidence>
<sequence length="320" mass="33717">MAQPVGLGAVLAWGDGGGLMVPKDSLLKLAAVTAATAGPLASLAYKGKGVAVLARAASVAAAPLAVYTLAPTASALAPPAAVNESDAVVSSIVSDLKAILKVYHPVNLTKLLAKNLMIQFCMVFNKYMLAVMEHEKDAIAAEAEGRDPPPAPPMPDMAPVLDRGLYTFARELTVASTRRLYEVVAVRQLGYKKAQPLLRDSKVWIRDVLADKHRTSPLQRRLMAYAFATGHATALFYAAECTVSVLQHTHRTLKEGRKLGYWVRGVALQAVRCTVVLLAASVGSALGSLVKPGAGTLLGQLTAEIGSSIVMGILVNSLLE</sequence>
<evidence type="ECO:0000313" key="2">
    <source>
        <dbReference type="EMBL" id="KXZ47360.1"/>
    </source>
</evidence>
<organism evidence="2 3">
    <name type="scientific">Gonium pectorale</name>
    <name type="common">Green alga</name>
    <dbReference type="NCBI Taxonomy" id="33097"/>
    <lineage>
        <taxon>Eukaryota</taxon>
        <taxon>Viridiplantae</taxon>
        <taxon>Chlorophyta</taxon>
        <taxon>core chlorophytes</taxon>
        <taxon>Chlorophyceae</taxon>
        <taxon>CS clade</taxon>
        <taxon>Chlamydomonadales</taxon>
        <taxon>Volvocaceae</taxon>
        <taxon>Gonium</taxon>
    </lineage>
</organism>
<accession>A0A150GDE4</accession>
<dbReference type="EMBL" id="LSYV01000037">
    <property type="protein sequence ID" value="KXZ47360.1"/>
    <property type="molecule type" value="Genomic_DNA"/>
</dbReference>
<keyword evidence="1" id="KW-1133">Transmembrane helix</keyword>
<gene>
    <name evidence="2" type="ORF">GPECTOR_36g82</name>
</gene>
<keyword evidence="3" id="KW-1185">Reference proteome</keyword>
<dbReference type="Proteomes" id="UP000075714">
    <property type="component" value="Unassembled WGS sequence"/>
</dbReference>
<feature type="transmembrane region" description="Helical" evidence="1">
    <location>
        <begin position="301"/>
        <end position="319"/>
    </location>
</feature>
<keyword evidence="1" id="KW-0472">Membrane</keyword>
<dbReference type="AlphaFoldDB" id="A0A150GDE4"/>
<evidence type="ECO:0000256" key="1">
    <source>
        <dbReference type="SAM" id="Phobius"/>
    </source>
</evidence>
<protein>
    <submittedName>
        <fullName evidence="2">Uncharacterized protein</fullName>
    </submittedName>
</protein>
<dbReference type="PANTHER" id="PTHR36074">
    <property type="entry name" value="ISOPENTENYL-DIPHOSPHATE DELTA-ISOMERASE"/>
    <property type="match status" value="1"/>
</dbReference>
<dbReference type="STRING" id="33097.A0A150GDE4"/>
<dbReference type="OrthoDB" id="1925570at2759"/>